<dbReference type="Proteomes" id="UP001164929">
    <property type="component" value="Chromosome 12"/>
</dbReference>
<gene>
    <name evidence="1" type="ORF">NC653_029082</name>
</gene>
<sequence>MWFQQLWYAQNYLLEFFVFVLHLQVMEMSSVFRVIEVIINFFNRVCSFGPHLIRNNVVFEAHSFLQGSEFWEVIQGVFIQGIYMGFVEFSLWKTHDQIICRSFEGPVECENRK</sequence>
<proteinExistence type="predicted"/>
<evidence type="ECO:0000313" key="1">
    <source>
        <dbReference type="EMBL" id="KAJ6977081.1"/>
    </source>
</evidence>
<name>A0AAD6M178_9ROSI</name>
<organism evidence="1 2">
    <name type="scientific">Populus alba x Populus x berolinensis</name>
    <dbReference type="NCBI Taxonomy" id="444605"/>
    <lineage>
        <taxon>Eukaryota</taxon>
        <taxon>Viridiplantae</taxon>
        <taxon>Streptophyta</taxon>
        <taxon>Embryophyta</taxon>
        <taxon>Tracheophyta</taxon>
        <taxon>Spermatophyta</taxon>
        <taxon>Magnoliopsida</taxon>
        <taxon>eudicotyledons</taxon>
        <taxon>Gunneridae</taxon>
        <taxon>Pentapetalae</taxon>
        <taxon>rosids</taxon>
        <taxon>fabids</taxon>
        <taxon>Malpighiales</taxon>
        <taxon>Salicaceae</taxon>
        <taxon>Saliceae</taxon>
        <taxon>Populus</taxon>
    </lineage>
</organism>
<comment type="caution">
    <text evidence="1">The sequence shown here is derived from an EMBL/GenBank/DDBJ whole genome shotgun (WGS) entry which is preliminary data.</text>
</comment>
<dbReference type="AlphaFoldDB" id="A0AAD6M178"/>
<protein>
    <submittedName>
        <fullName evidence="1">Uncharacterized protein</fullName>
    </submittedName>
</protein>
<reference evidence="1" key="1">
    <citation type="journal article" date="2023" name="Mol. Ecol. Resour.">
        <title>Chromosome-level genome assembly of a triploid poplar Populus alba 'Berolinensis'.</title>
        <authorList>
            <person name="Chen S."/>
            <person name="Yu Y."/>
            <person name="Wang X."/>
            <person name="Wang S."/>
            <person name="Zhang T."/>
            <person name="Zhou Y."/>
            <person name="He R."/>
            <person name="Meng N."/>
            <person name="Wang Y."/>
            <person name="Liu W."/>
            <person name="Liu Z."/>
            <person name="Liu J."/>
            <person name="Guo Q."/>
            <person name="Huang H."/>
            <person name="Sederoff R.R."/>
            <person name="Wang G."/>
            <person name="Qu G."/>
            <person name="Chen S."/>
        </authorList>
    </citation>
    <scope>NUCLEOTIDE SEQUENCE</scope>
    <source>
        <strain evidence="1">SC-2020</strain>
    </source>
</reference>
<accession>A0AAD6M178</accession>
<keyword evidence="2" id="KW-1185">Reference proteome</keyword>
<dbReference type="EMBL" id="JAQIZT010000012">
    <property type="protein sequence ID" value="KAJ6977081.1"/>
    <property type="molecule type" value="Genomic_DNA"/>
</dbReference>
<evidence type="ECO:0000313" key="2">
    <source>
        <dbReference type="Proteomes" id="UP001164929"/>
    </source>
</evidence>